<protein>
    <submittedName>
        <fullName evidence="2">Uncharacterized protein</fullName>
    </submittedName>
</protein>
<proteinExistence type="predicted"/>
<dbReference type="EMBL" id="DRWX01000295">
    <property type="protein sequence ID" value="HHM96831.1"/>
    <property type="molecule type" value="Genomic_DNA"/>
</dbReference>
<feature type="transmembrane region" description="Helical" evidence="1">
    <location>
        <begin position="159"/>
        <end position="183"/>
    </location>
</feature>
<reference evidence="2" key="1">
    <citation type="journal article" date="2020" name="mSystems">
        <title>Genome- and Community-Level Interaction Insights into Carbon Utilization and Element Cycling Functions of Hydrothermarchaeota in Hydrothermal Sediment.</title>
        <authorList>
            <person name="Zhou Z."/>
            <person name="Liu Y."/>
            <person name="Xu W."/>
            <person name="Pan J."/>
            <person name="Luo Z.H."/>
            <person name="Li M."/>
        </authorList>
    </citation>
    <scope>NUCLEOTIDE SEQUENCE [LARGE SCALE GENOMIC DNA]</scope>
    <source>
        <strain evidence="2">SpSt-1065</strain>
    </source>
</reference>
<feature type="transmembrane region" description="Helical" evidence="1">
    <location>
        <begin position="118"/>
        <end position="139"/>
    </location>
</feature>
<organism evidence="2">
    <name type="scientific">Thermomicrobium roseum</name>
    <dbReference type="NCBI Taxonomy" id="500"/>
    <lineage>
        <taxon>Bacteria</taxon>
        <taxon>Pseudomonadati</taxon>
        <taxon>Thermomicrobiota</taxon>
        <taxon>Thermomicrobia</taxon>
        <taxon>Thermomicrobiales</taxon>
        <taxon>Thermomicrobiaceae</taxon>
        <taxon>Thermomicrobium</taxon>
    </lineage>
</organism>
<keyword evidence="1" id="KW-1133">Transmembrane helix</keyword>
<gene>
    <name evidence="2" type="ORF">ENM21_06435</name>
</gene>
<sequence>MAVTTRVLEFQPTLPTERPTGDSLYTCGFRIGHAVGTVCARFGLVPSRHPTLAETMPLHPHGASADRTVPVHPRLLRPYQPPRPQGVFDREALRRAVLCACSLPLTKRLATRLLRHSLLAELVLAVTSLLALAALGSPVTLDDVLRHLAGLATIAVELLLVTLVGALAAELLLSAAAVVQAALSE</sequence>
<keyword evidence="1" id="KW-0812">Transmembrane</keyword>
<evidence type="ECO:0000256" key="1">
    <source>
        <dbReference type="SAM" id="Phobius"/>
    </source>
</evidence>
<comment type="caution">
    <text evidence="2">The sequence shown here is derived from an EMBL/GenBank/DDBJ whole genome shotgun (WGS) entry which is preliminary data.</text>
</comment>
<evidence type="ECO:0000313" key="2">
    <source>
        <dbReference type="EMBL" id="HHM96831.1"/>
    </source>
</evidence>
<name>A0A7C5VUY6_THERO</name>
<keyword evidence="1" id="KW-0472">Membrane</keyword>
<dbReference type="AlphaFoldDB" id="A0A7C5VUY6"/>
<accession>A0A7C5VUY6</accession>